<dbReference type="Proteomes" id="UP000192927">
    <property type="component" value="Unassembled WGS sequence"/>
</dbReference>
<sequence length="541" mass="60877">MSREALNWQPEDAKRVSATPTALVRDRLLDQITECGFEDEYMYGAAVEAVINYILKLRRSTTRIQQPQTYVDSIAYWKEAHANSEAAQTALRHRVLELEVQNEHRRRKTRSTTPENASQRKRKRDAIEAVPMRLARAQEHARMAQSSTLASKIESKAISTIEELEALIVEEVEPLTSAGTANSQIRHLYNLQELMARKRPNHRDLASALVQSISGIGQILWKSKVRNASEPGKATTSTVSNTRGQVNKAKQWESKVIEDHDILLKVFFRTFLHILDGLDKLVESAEGATLQGQVIYTIVKLFREALDFIATCDAAIPAAPYTLCPDDFRLRISRVLVMMIASLNSTEVALNIGARQQIFEGILYVLLERVGRVLRLFTFGSDECDRTPSVLGGSSSRNDHDEKLVTAKVSAPSLIWILERAVILFDGNMQHMKRPDELFQGVDAQAMTCKCNRLRTTNSKVNLVEGVKRRIQHTLLKGFFDGYGGDFAGALNELKDPQLSLDSEVAVVEDDDVSDWFKHKVERLIGWDTLASCIGWDEESI</sequence>
<evidence type="ECO:0000256" key="1">
    <source>
        <dbReference type="SAM" id="MobiDB-lite"/>
    </source>
</evidence>
<feature type="region of interest" description="Disordered" evidence="1">
    <location>
        <begin position="99"/>
        <end position="124"/>
    </location>
</feature>
<proteinExistence type="predicted"/>
<dbReference type="AlphaFoldDB" id="A0A1W5D058"/>
<name>A0A1W5D058_9LECA</name>
<accession>A0A1W5D058</accession>
<organism evidence="2 3">
    <name type="scientific">Lasallia pustulata</name>
    <dbReference type="NCBI Taxonomy" id="136370"/>
    <lineage>
        <taxon>Eukaryota</taxon>
        <taxon>Fungi</taxon>
        <taxon>Dikarya</taxon>
        <taxon>Ascomycota</taxon>
        <taxon>Pezizomycotina</taxon>
        <taxon>Lecanoromycetes</taxon>
        <taxon>OSLEUM clade</taxon>
        <taxon>Umbilicariomycetidae</taxon>
        <taxon>Umbilicariales</taxon>
        <taxon>Umbilicariaceae</taxon>
        <taxon>Lasallia</taxon>
    </lineage>
</organism>
<keyword evidence="3" id="KW-1185">Reference proteome</keyword>
<reference evidence="3" key="1">
    <citation type="submission" date="2017-03" db="EMBL/GenBank/DDBJ databases">
        <authorList>
            <person name="Sharma R."/>
            <person name="Thines M."/>
        </authorList>
    </citation>
    <scope>NUCLEOTIDE SEQUENCE [LARGE SCALE GENOMIC DNA]</scope>
</reference>
<dbReference type="EMBL" id="FWEW01001082">
    <property type="protein sequence ID" value="SLM36410.1"/>
    <property type="molecule type" value="Genomic_DNA"/>
</dbReference>
<evidence type="ECO:0000313" key="3">
    <source>
        <dbReference type="Proteomes" id="UP000192927"/>
    </source>
</evidence>
<evidence type="ECO:0000313" key="2">
    <source>
        <dbReference type="EMBL" id="SLM36410.1"/>
    </source>
</evidence>
<protein>
    <submittedName>
        <fullName evidence="2">Uncharacterized protein</fullName>
    </submittedName>
</protein>